<protein>
    <submittedName>
        <fullName evidence="1">Uncharacterized protein</fullName>
    </submittedName>
</protein>
<dbReference type="OrthoDB" id="9972175at2759"/>
<evidence type="ECO:0000313" key="1">
    <source>
        <dbReference type="EMBL" id="CAF1076187.1"/>
    </source>
</evidence>
<keyword evidence="3" id="KW-1185">Reference proteome</keyword>
<dbReference type="Proteomes" id="UP000663852">
    <property type="component" value="Unassembled WGS sequence"/>
</dbReference>
<dbReference type="EMBL" id="CAJNOJ010000260">
    <property type="protein sequence ID" value="CAF1347387.1"/>
    <property type="molecule type" value="Genomic_DNA"/>
</dbReference>
<sequence length="179" mass="21056">MQTINHIVYDDNLYRSGTYLASLLYETSGVALAIALPNANIMSFINPFTQIAECRDHVENNPRKIITLFAWNENMQRWLSGVESISGNLKVIKIFCGLLEQGYVNSWIKRYKKQWKNVEFDIISYDELNYALMVFGVDHLKRLYPDFPRGSPEYQQLHLNYKRVCRALANYFWDEANRE</sequence>
<proteinExistence type="predicted"/>
<dbReference type="EMBL" id="CAJNOR010001106">
    <property type="protein sequence ID" value="CAF1076187.1"/>
    <property type="molecule type" value="Genomic_DNA"/>
</dbReference>
<organism evidence="1 3">
    <name type="scientific">Adineta ricciae</name>
    <name type="common">Rotifer</name>
    <dbReference type="NCBI Taxonomy" id="249248"/>
    <lineage>
        <taxon>Eukaryota</taxon>
        <taxon>Metazoa</taxon>
        <taxon>Spiralia</taxon>
        <taxon>Gnathifera</taxon>
        <taxon>Rotifera</taxon>
        <taxon>Eurotatoria</taxon>
        <taxon>Bdelloidea</taxon>
        <taxon>Adinetida</taxon>
        <taxon>Adinetidae</taxon>
        <taxon>Adineta</taxon>
    </lineage>
</organism>
<evidence type="ECO:0000313" key="2">
    <source>
        <dbReference type="EMBL" id="CAF1347387.1"/>
    </source>
</evidence>
<dbReference type="AlphaFoldDB" id="A0A814MCJ4"/>
<comment type="caution">
    <text evidence="1">The sequence shown here is derived from an EMBL/GenBank/DDBJ whole genome shotgun (WGS) entry which is preliminary data.</text>
</comment>
<name>A0A814MCJ4_ADIRI</name>
<gene>
    <name evidence="2" type="ORF">EDS130_LOCUS33079</name>
    <name evidence="1" type="ORF">XAT740_LOCUS17078</name>
</gene>
<accession>A0A814MCJ4</accession>
<evidence type="ECO:0000313" key="3">
    <source>
        <dbReference type="Proteomes" id="UP000663828"/>
    </source>
</evidence>
<dbReference type="Proteomes" id="UP000663828">
    <property type="component" value="Unassembled WGS sequence"/>
</dbReference>
<reference evidence="1" key="1">
    <citation type="submission" date="2021-02" db="EMBL/GenBank/DDBJ databases">
        <authorList>
            <person name="Nowell W R."/>
        </authorList>
    </citation>
    <scope>NUCLEOTIDE SEQUENCE</scope>
</reference>